<accession>A0ABN3MNT6</accession>
<evidence type="ECO:0000313" key="2">
    <source>
        <dbReference type="EMBL" id="GAA2505533.1"/>
    </source>
</evidence>
<feature type="domain" description="DUF2087" evidence="1">
    <location>
        <begin position="20"/>
        <end position="89"/>
    </location>
</feature>
<dbReference type="EMBL" id="BAAASR010000023">
    <property type="protein sequence ID" value="GAA2505533.1"/>
    <property type="molecule type" value="Genomic_DNA"/>
</dbReference>
<dbReference type="Pfam" id="PF09860">
    <property type="entry name" value="DUF2087"/>
    <property type="match status" value="1"/>
</dbReference>
<keyword evidence="3" id="KW-1185">Reference proteome</keyword>
<organism evidence="2 3">
    <name type="scientific">Streptomyces gobitricini</name>
    <dbReference type="NCBI Taxonomy" id="68211"/>
    <lineage>
        <taxon>Bacteria</taxon>
        <taxon>Bacillati</taxon>
        <taxon>Actinomycetota</taxon>
        <taxon>Actinomycetes</taxon>
        <taxon>Kitasatosporales</taxon>
        <taxon>Streptomycetaceae</taxon>
        <taxon>Streptomyces</taxon>
    </lineage>
</organism>
<sequence length="91" mass="10337">MSEIRTSGAHDVAALFSKGRLTAVPRKPARRQQLLAHLSETLFERDRSYTEPEINEALRTVHEDCAALRRYLVVGGLLTRSRDGGSYRRVR</sequence>
<evidence type="ECO:0000259" key="1">
    <source>
        <dbReference type="Pfam" id="PF09860"/>
    </source>
</evidence>
<name>A0ABN3MNT6_9ACTN</name>
<dbReference type="RefSeq" id="WP_344363613.1">
    <property type="nucleotide sequence ID" value="NZ_BAAASR010000023.1"/>
</dbReference>
<proteinExistence type="predicted"/>
<comment type="caution">
    <text evidence="2">The sequence shown here is derived from an EMBL/GenBank/DDBJ whole genome shotgun (WGS) entry which is preliminary data.</text>
</comment>
<reference evidence="2 3" key="1">
    <citation type="journal article" date="2019" name="Int. J. Syst. Evol. Microbiol.">
        <title>The Global Catalogue of Microorganisms (GCM) 10K type strain sequencing project: providing services to taxonomists for standard genome sequencing and annotation.</title>
        <authorList>
            <consortium name="The Broad Institute Genomics Platform"/>
            <consortium name="The Broad Institute Genome Sequencing Center for Infectious Disease"/>
            <person name="Wu L."/>
            <person name="Ma J."/>
        </authorList>
    </citation>
    <scope>NUCLEOTIDE SEQUENCE [LARGE SCALE GENOMIC DNA]</scope>
    <source>
        <strain evidence="2 3">JCM 5062</strain>
    </source>
</reference>
<dbReference type="InterPro" id="IPR018656">
    <property type="entry name" value="DUF2087"/>
</dbReference>
<protein>
    <recommendedName>
        <fullName evidence="1">DUF2087 domain-containing protein</fullName>
    </recommendedName>
</protein>
<gene>
    <name evidence="2" type="ORF">GCM10010393_42800</name>
</gene>
<dbReference type="Proteomes" id="UP001499942">
    <property type="component" value="Unassembled WGS sequence"/>
</dbReference>
<evidence type="ECO:0000313" key="3">
    <source>
        <dbReference type="Proteomes" id="UP001499942"/>
    </source>
</evidence>